<sequence length="731" mass="80737">MTSTSPDNKTIFVIKNVDSKLTTKEVATHLGLAYEALSREQSSANGNSGTCAYQASVGSLDEAMAVFIKHNFTLLGDYEIFLEFRPGHIYNRIPELELVTREKVSSMAFYNALMRYGQVVSVFSTGKNHRGEYQHSVFFTTKNGAWVGHKAIAGKHLTRIGGKSVRAVGTRSIQETNPDFWTPPPKFKKPQPKGNLIGVPSNSPSTSRPAGITPIGSTPSVAKVPPPIVSTSPRDLVASSNFKLYDRSPTPSTVPAKRQHHLSKVDHTNYSSAKEQRAHIDLRKNKPIPSFHISHPGDLKGRKYFEENGNQSGTRQDWYNTAFICYESLYNQSSVSDEGSLSMSTVAWGSQLDISTFQLHYGSLFIPNGKKEEIPVASSMTVEMRQYGDKESAAEVLAIRNEGQLPSIAKAMREGANVASRGKIMSMKSLESGHLVTSSLTQSRHKGLFLWDMKGDAEDAKVPLARLSTEQCGTPWIDAKGMDVCSVDSYGVISSFDLTKAVNSYRGSTTTVEHAYTTTIDNEYSFHSTCISLNALDSTILVGSGEVAQIACWDTRSPSVAATTSFACQYKQSTSSGLRSFDPIYGIEWNPLKSNEFMTVHPQTIRVWDTRKMNNDAYATFHYMGGGETMRKALWNPRRPDIIASLSVAGQVKIWKLNKFNCPADPTTLIQKPELLFVHRGQELMVSDFAWCPYSVEDVIATVSPSSPYRAGNIQVWRPRNLHSSDENGEP</sequence>
<organism evidence="4 5">
    <name type="scientific">Linnemannia schmuckeri</name>
    <dbReference type="NCBI Taxonomy" id="64567"/>
    <lineage>
        <taxon>Eukaryota</taxon>
        <taxon>Fungi</taxon>
        <taxon>Fungi incertae sedis</taxon>
        <taxon>Mucoromycota</taxon>
        <taxon>Mortierellomycotina</taxon>
        <taxon>Mortierellomycetes</taxon>
        <taxon>Mortierellales</taxon>
        <taxon>Mortierellaceae</taxon>
        <taxon>Linnemannia</taxon>
    </lineage>
</organism>
<name>A0A9P5S1F9_9FUNG</name>
<accession>A0A9P5S1F9</accession>
<comment type="caution">
    <text evidence="4">The sequence shown here is derived from an EMBL/GenBank/DDBJ whole genome shotgun (WGS) entry which is preliminary data.</text>
</comment>
<evidence type="ECO:0000256" key="1">
    <source>
        <dbReference type="ARBA" id="ARBA00022574"/>
    </source>
</evidence>
<feature type="region of interest" description="Disordered" evidence="3">
    <location>
        <begin position="200"/>
        <end position="228"/>
    </location>
</feature>
<dbReference type="InterPro" id="IPR015943">
    <property type="entry name" value="WD40/YVTN_repeat-like_dom_sf"/>
</dbReference>
<dbReference type="EMBL" id="JAAAUQ010000242">
    <property type="protein sequence ID" value="KAF9152467.1"/>
    <property type="molecule type" value="Genomic_DNA"/>
</dbReference>
<dbReference type="InterPro" id="IPR050459">
    <property type="entry name" value="WD_repeat_RBAP46/RBAP48/MSI1"/>
</dbReference>
<evidence type="ECO:0000313" key="5">
    <source>
        <dbReference type="Proteomes" id="UP000748756"/>
    </source>
</evidence>
<proteinExistence type="predicted"/>
<keyword evidence="1" id="KW-0853">WD repeat</keyword>
<evidence type="ECO:0000313" key="4">
    <source>
        <dbReference type="EMBL" id="KAF9152467.1"/>
    </source>
</evidence>
<keyword evidence="2" id="KW-0677">Repeat</keyword>
<dbReference type="AlphaFoldDB" id="A0A9P5S1F9"/>
<dbReference type="PANTHER" id="PTHR22850">
    <property type="entry name" value="WD40 REPEAT FAMILY"/>
    <property type="match status" value="1"/>
</dbReference>
<dbReference type="InterPro" id="IPR036322">
    <property type="entry name" value="WD40_repeat_dom_sf"/>
</dbReference>
<dbReference type="Gene3D" id="2.130.10.10">
    <property type="entry name" value="YVTN repeat-like/Quinoprotein amine dehydrogenase"/>
    <property type="match status" value="1"/>
</dbReference>
<dbReference type="SUPFAM" id="SSF50978">
    <property type="entry name" value="WD40 repeat-like"/>
    <property type="match status" value="1"/>
</dbReference>
<evidence type="ECO:0000256" key="2">
    <source>
        <dbReference type="ARBA" id="ARBA00022737"/>
    </source>
</evidence>
<dbReference type="Proteomes" id="UP000748756">
    <property type="component" value="Unassembled WGS sequence"/>
</dbReference>
<gene>
    <name evidence="4" type="ORF">BG015_005229</name>
</gene>
<keyword evidence="5" id="KW-1185">Reference proteome</keyword>
<reference evidence="4" key="1">
    <citation type="journal article" date="2020" name="Fungal Divers.">
        <title>Resolving the Mortierellaceae phylogeny through synthesis of multi-gene phylogenetics and phylogenomics.</title>
        <authorList>
            <person name="Vandepol N."/>
            <person name="Liber J."/>
            <person name="Desiro A."/>
            <person name="Na H."/>
            <person name="Kennedy M."/>
            <person name="Barry K."/>
            <person name="Grigoriev I.V."/>
            <person name="Miller A.N."/>
            <person name="O'Donnell K."/>
            <person name="Stajich J.E."/>
            <person name="Bonito G."/>
        </authorList>
    </citation>
    <scope>NUCLEOTIDE SEQUENCE</scope>
    <source>
        <strain evidence="4">NRRL 6426</strain>
    </source>
</reference>
<evidence type="ECO:0000256" key="3">
    <source>
        <dbReference type="SAM" id="MobiDB-lite"/>
    </source>
</evidence>
<protein>
    <submittedName>
        <fullName evidence="4">Uncharacterized protein</fullName>
    </submittedName>
</protein>
<dbReference type="OrthoDB" id="2426869at2759"/>